<dbReference type="EMBL" id="CP035002">
    <property type="protein sequence ID" value="QAS82579.1"/>
    <property type="molecule type" value="Genomic_DNA"/>
</dbReference>
<reference evidence="1 2" key="1">
    <citation type="submission" date="2019-01" db="EMBL/GenBank/DDBJ databases">
        <title>Genomic insights into the origins and evolution of symbiotic genes in the Phaseolus vulgaris microsymbionts.</title>
        <authorList>
            <person name="Tong W."/>
        </authorList>
    </citation>
    <scope>NUCLEOTIDE SEQUENCE [LARGE SCALE GENOMIC DNA]</scope>
    <source>
        <strain evidence="1 2">FH23</strain>
        <plasmid evidence="2">prapfh23d</plasmid>
    </source>
</reference>
<dbReference type="PANTHER" id="PTHR36448:SF2">
    <property type="entry name" value="CUPIN TYPE-1 DOMAIN-CONTAINING PROTEIN"/>
    <property type="match status" value="1"/>
</dbReference>
<accession>A0AAE5WUG6</accession>
<dbReference type="InterPro" id="IPR047121">
    <property type="entry name" value="YjiB-like"/>
</dbReference>
<sequence length="162" mass="17121">MRAETIIFEPSDWVPNNPRLPVLLYRGLFADGGPNDFKSRFAANGWTGIWTNGVFNYQHYHSGAHEVLGIADGGATLLIGGPGGQALKVIAGDCLVLPAGTGHQNLGCTADFQVVGAYPKGQHADIQTSAASSEMLAKISSVPLPRSDPVQGSSGFLTETWR</sequence>
<evidence type="ECO:0000313" key="1">
    <source>
        <dbReference type="EMBL" id="QAS82579.1"/>
    </source>
</evidence>
<dbReference type="Proteomes" id="UP000220927">
    <property type="component" value="Plasmid pRapFH23d"/>
</dbReference>
<proteinExistence type="predicted"/>
<protein>
    <submittedName>
        <fullName evidence="1">Cupin</fullName>
    </submittedName>
</protein>
<dbReference type="RefSeq" id="WP_003595434.1">
    <property type="nucleotide sequence ID" value="NZ_CP035002.1"/>
</dbReference>
<dbReference type="Gene3D" id="2.60.120.10">
    <property type="entry name" value="Jelly Rolls"/>
    <property type="match status" value="1"/>
</dbReference>
<dbReference type="CDD" id="cd02219">
    <property type="entry name" value="cupin_YjlB-like"/>
    <property type="match status" value="1"/>
</dbReference>
<dbReference type="SUPFAM" id="SSF51182">
    <property type="entry name" value="RmlC-like cupins"/>
    <property type="match status" value="1"/>
</dbReference>
<gene>
    <name evidence="1" type="ORF">CO657_32700</name>
</gene>
<dbReference type="PANTHER" id="PTHR36448">
    <property type="entry name" value="BLR7373 PROTEIN"/>
    <property type="match status" value="1"/>
</dbReference>
<geneLocation type="plasmid" evidence="2">
    <name>prapfh23d</name>
</geneLocation>
<dbReference type="AlphaFoldDB" id="A0AAE5WUG6"/>
<organism evidence="1 2">
    <name type="scientific">Rhizobium acidisoli</name>
    <dbReference type="NCBI Taxonomy" id="1538158"/>
    <lineage>
        <taxon>Bacteria</taxon>
        <taxon>Pseudomonadati</taxon>
        <taxon>Pseudomonadota</taxon>
        <taxon>Alphaproteobacteria</taxon>
        <taxon>Hyphomicrobiales</taxon>
        <taxon>Rhizobiaceae</taxon>
        <taxon>Rhizobium/Agrobacterium group</taxon>
        <taxon>Rhizobium</taxon>
    </lineage>
</organism>
<keyword evidence="2" id="KW-1185">Reference proteome</keyword>
<keyword evidence="1" id="KW-0614">Plasmid</keyword>
<name>A0AAE5WUG6_9HYPH</name>
<dbReference type="InterPro" id="IPR014500">
    <property type="entry name" value="UCP019307_cupin"/>
</dbReference>
<dbReference type="PIRSF" id="PIRSF019307">
    <property type="entry name" value="UCP019307"/>
    <property type="match status" value="1"/>
</dbReference>
<dbReference type="InterPro" id="IPR011051">
    <property type="entry name" value="RmlC_Cupin_sf"/>
</dbReference>
<dbReference type="KEGG" id="rad:CO657_32700"/>
<evidence type="ECO:0000313" key="2">
    <source>
        <dbReference type="Proteomes" id="UP000220927"/>
    </source>
</evidence>
<dbReference type="InterPro" id="IPR014710">
    <property type="entry name" value="RmlC-like_jellyroll"/>
</dbReference>